<feature type="domain" description="DUF5000" evidence="2">
    <location>
        <begin position="282"/>
        <end position="406"/>
    </location>
</feature>
<evidence type="ECO:0000259" key="3">
    <source>
        <dbReference type="Pfam" id="PF17166"/>
    </source>
</evidence>
<dbReference type="Pfam" id="PF16323">
    <property type="entry name" value="DUF4959"/>
    <property type="match status" value="1"/>
</dbReference>
<dbReference type="Pfam" id="PF17166">
    <property type="entry name" value="DUF5126"/>
    <property type="match status" value="1"/>
</dbReference>
<dbReference type="RefSeq" id="WP_249973798.1">
    <property type="nucleotide sequence ID" value="NZ_JAMFLZ010000008.1"/>
</dbReference>
<comment type="caution">
    <text evidence="4">The sequence shown here is derived from an EMBL/GenBank/DDBJ whole genome shotgun (WGS) entry which is preliminary data.</text>
</comment>
<keyword evidence="5" id="KW-1185">Reference proteome</keyword>
<reference evidence="4" key="1">
    <citation type="submission" date="2022-05" db="EMBL/GenBank/DDBJ databases">
        <authorList>
            <person name="Park J.-S."/>
        </authorList>
    </citation>
    <scope>NUCLEOTIDE SEQUENCE</scope>
    <source>
        <strain evidence="4">2012CJ34-3</strain>
    </source>
</reference>
<accession>A0ABT0QKA0</accession>
<feature type="domain" description="DUF5126" evidence="3">
    <location>
        <begin position="127"/>
        <end position="230"/>
    </location>
</feature>
<evidence type="ECO:0000313" key="4">
    <source>
        <dbReference type="EMBL" id="MCL6296365.1"/>
    </source>
</evidence>
<gene>
    <name evidence="4" type="ORF">M3P09_15240</name>
</gene>
<evidence type="ECO:0000259" key="1">
    <source>
        <dbReference type="Pfam" id="PF16323"/>
    </source>
</evidence>
<dbReference type="PROSITE" id="PS51257">
    <property type="entry name" value="PROKAR_LIPOPROTEIN"/>
    <property type="match status" value="1"/>
</dbReference>
<dbReference type="InterPro" id="IPR032527">
    <property type="entry name" value="DUF4959"/>
</dbReference>
<evidence type="ECO:0000313" key="5">
    <source>
        <dbReference type="Proteomes" id="UP001165381"/>
    </source>
</evidence>
<dbReference type="InterPro" id="IPR032164">
    <property type="entry name" value="DUF5000"/>
</dbReference>
<dbReference type="EMBL" id="JAMFLZ010000008">
    <property type="protein sequence ID" value="MCL6296365.1"/>
    <property type="molecule type" value="Genomic_DNA"/>
</dbReference>
<name>A0ABT0QKA0_9FLAO</name>
<sequence length="409" mass="45982">MKKNRIIFFKIFVILFVSIFSFSCDEEERGPLVTDGVAPDPITEVIVTNLHGGAKIEYKLPSTEDALFVQATYIRNGKEVTTSTSVFDNSVTLEGLRSTSTQEVKLQVVDRSNNKSSTVLASINPLEAPIDKMHKTIDLLPAFGGVGFSYDNSDNIQVEVLLYVKDPASNLYIYNQSLFLTQSDAGGIYTFRSFPPEAQDFAIEMVDRYDNITERYIETITPIEEVELDRQEFTEAKLTGDIETGAFGWVFNNILNNNIGGSGMHTSQTSPGEVVPPYTESYHIFTIDLNVTRKLSRFIWWHRQGDWAFHHGNPRFYDIWVTDVIPADNGASLDGWTLIQEAESIKPSGTPSGFGQATPADRERAALGETIEFPLTIPPMRYIRFVTKRNWANAKFVHLMEVEVYGSPE</sequence>
<proteinExistence type="predicted"/>
<dbReference type="Proteomes" id="UP001165381">
    <property type="component" value="Unassembled WGS sequence"/>
</dbReference>
<dbReference type="Pfam" id="PF16391">
    <property type="entry name" value="DUF5000"/>
    <property type="match status" value="1"/>
</dbReference>
<evidence type="ECO:0000259" key="2">
    <source>
        <dbReference type="Pfam" id="PF16391"/>
    </source>
</evidence>
<feature type="domain" description="DUF4959" evidence="1">
    <location>
        <begin position="23"/>
        <end position="125"/>
    </location>
</feature>
<protein>
    <submittedName>
        <fullName evidence="4">DUF4959 domain-containing protein</fullName>
    </submittedName>
</protein>
<dbReference type="Gene3D" id="2.60.120.260">
    <property type="entry name" value="Galactose-binding domain-like"/>
    <property type="match status" value="1"/>
</dbReference>
<dbReference type="InterPro" id="IPR033431">
    <property type="entry name" value="DUF5126"/>
</dbReference>
<organism evidence="4 5">
    <name type="scientific">Jejuia spongiicola</name>
    <dbReference type="NCBI Taxonomy" id="2942207"/>
    <lineage>
        <taxon>Bacteria</taxon>
        <taxon>Pseudomonadati</taxon>
        <taxon>Bacteroidota</taxon>
        <taxon>Flavobacteriia</taxon>
        <taxon>Flavobacteriales</taxon>
        <taxon>Flavobacteriaceae</taxon>
        <taxon>Jejuia</taxon>
    </lineage>
</organism>